<reference evidence="2 3" key="1">
    <citation type="journal article" date="2014" name="PLoS ONE">
        <title>De novo Genome Assembly of the Fungal Plant Pathogen Pyrenophora semeniperda.</title>
        <authorList>
            <person name="Soliai M.M."/>
            <person name="Meyer S.E."/>
            <person name="Udall J.A."/>
            <person name="Elzinga D.E."/>
            <person name="Hermansen R.A."/>
            <person name="Bodily P.M."/>
            <person name="Hart A.A."/>
            <person name="Coleman C.E."/>
        </authorList>
    </citation>
    <scope>NUCLEOTIDE SEQUENCE [LARGE SCALE GENOMIC DNA]</scope>
    <source>
        <strain evidence="2 3">CCB06</strain>
        <tissue evidence="2">Mycelium</tissue>
    </source>
</reference>
<gene>
    <name evidence="2" type="ORF">GMOD_00001737</name>
</gene>
<feature type="transmembrane region" description="Helical" evidence="1">
    <location>
        <begin position="35"/>
        <end position="57"/>
    </location>
</feature>
<accession>A0A3M7LW50</accession>
<keyword evidence="1" id="KW-0472">Membrane</keyword>
<evidence type="ECO:0000256" key="1">
    <source>
        <dbReference type="SAM" id="Phobius"/>
    </source>
</evidence>
<dbReference type="AlphaFoldDB" id="A0A3M7LW50"/>
<proteinExistence type="predicted"/>
<organism evidence="2 3">
    <name type="scientific">Pyrenophora seminiperda CCB06</name>
    <dbReference type="NCBI Taxonomy" id="1302712"/>
    <lineage>
        <taxon>Eukaryota</taxon>
        <taxon>Fungi</taxon>
        <taxon>Dikarya</taxon>
        <taxon>Ascomycota</taxon>
        <taxon>Pezizomycotina</taxon>
        <taxon>Dothideomycetes</taxon>
        <taxon>Pleosporomycetidae</taxon>
        <taxon>Pleosporales</taxon>
        <taxon>Pleosporineae</taxon>
        <taxon>Pleosporaceae</taxon>
        <taxon>Pyrenophora</taxon>
    </lineage>
</organism>
<protein>
    <submittedName>
        <fullName evidence="2">Uncharacterized protein</fullName>
    </submittedName>
</protein>
<evidence type="ECO:0000313" key="2">
    <source>
        <dbReference type="EMBL" id="RMZ66406.1"/>
    </source>
</evidence>
<keyword evidence="1" id="KW-0812">Transmembrane</keyword>
<dbReference type="EMBL" id="KE747809">
    <property type="protein sequence ID" value="RMZ66406.1"/>
    <property type="molecule type" value="Genomic_DNA"/>
</dbReference>
<dbReference type="Proteomes" id="UP000265663">
    <property type="component" value="Unassembled WGS sequence"/>
</dbReference>
<evidence type="ECO:0000313" key="3">
    <source>
        <dbReference type="Proteomes" id="UP000265663"/>
    </source>
</evidence>
<dbReference type="OrthoDB" id="3656653at2759"/>
<name>A0A3M7LW50_9PLEO</name>
<sequence>MFEPMDARRINQFFARVWGPSLSPSLQPKHPSRKAAVHIMVIWITLLTGLVACVGFGSAVPVDPPTNTTDPVSTMDNIQIAVLIESKRLDVYPFSLQLHVSEVKASYYVWDIFQGPSGVGVNPCGDSRFQKVYHGEPGWHTNKPDMDQPPFPQNYAPFVAPFDVKIKYSNRDNCVYHATGTDAGQFRCGNEYIIDCQKEPSYGQQVSCGNPRPRFSRAWFCNFYSGCSITAATYPTMAKWITLFLAFTASFMFILTSATSLQYPGLEVPGNGTSVPDNGTANGVAMANPHWHPFHHLDAPKYSLQILLLRAGFKDYYWSSFQGPAMQKVNPCDIYPAPFFHVGESEVYDYDRNAINKPPQAPAMNLFMNDWDGRKHCKWITLGNGDVGMVVCEDYASSCQDDASYSDGPINCHDGGGTWHRMYACEF</sequence>
<keyword evidence="3" id="KW-1185">Reference proteome</keyword>
<keyword evidence="1" id="KW-1133">Transmembrane helix</keyword>